<evidence type="ECO:0000259" key="1">
    <source>
        <dbReference type="Pfam" id="PF03992"/>
    </source>
</evidence>
<dbReference type="InterPro" id="IPR011008">
    <property type="entry name" value="Dimeric_a/b-barrel"/>
</dbReference>
<dbReference type="EMBL" id="UINC01178243">
    <property type="protein sequence ID" value="SVD86295.1"/>
    <property type="molecule type" value="Genomic_DNA"/>
</dbReference>
<accession>A0A382YU00</accession>
<protein>
    <recommendedName>
        <fullName evidence="1">ABM domain-containing protein</fullName>
    </recommendedName>
</protein>
<dbReference type="SUPFAM" id="SSF54909">
    <property type="entry name" value="Dimeric alpha+beta barrel"/>
    <property type="match status" value="1"/>
</dbReference>
<evidence type="ECO:0000313" key="2">
    <source>
        <dbReference type="EMBL" id="SVD86295.1"/>
    </source>
</evidence>
<name>A0A382YU00_9ZZZZ</name>
<gene>
    <name evidence="2" type="ORF">METZ01_LOCUS439149</name>
</gene>
<dbReference type="AlphaFoldDB" id="A0A382YU00"/>
<feature type="domain" description="ABM" evidence="1">
    <location>
        <begin position="21"/>
        <end position="72"/>
    </location>
</feature>
<proteinExistence type="predicted"/>
<dbReference type="Pfam" id="PF03992">
    <property type="entry name" value="ABM"/>
    <property type="match status" value="1"/>
</dbReference>
<dbReference type="Gene3D" id="3.30.70.100">
    <property type="match status" value="1"/>
</dbReference>
<reference evidence="2" key="1">
    <citation type="submission" date="2018-05" db="EMBL/GenBank/DDBJ databases">
        <authorList>
            <person name="Lanie J.A."/>
            <person name="Ng W.-L."/>
            <person name="Kazmierczak K.M."/>
            <person name="Andrzejewski T.M."/>
            <person name="Davidsen T.M."/>
            <person name="Wayne K.J."/>
            <person name="Tettelin H."/>
            <person name="Glass J.I."/>
            <person name="Rusch D."/>
            <person name="Podicherti R."/>
            <person name="Tsui H.-C.T."/>
            <person name="Winkler M.E."/>
        </authorList>
    </citation>
    <scope>NUCLEOTIDE SEQUENCE</scope>
</reference>
<sequence>MAAYVIVTHPVKDFGAWKIVFDEFEQLRKEAGELTAVVLRHADDPNVVSVLNTWTSVDAAKAFIASEEIKKGMGEAGVTAPPTFVFANSE</sequence>
<organism evidence="2">
    <name type="scientific">marine metagenome</name>
    <dbReference type="NCBI Taxonomy" id="408172"/>
    <lineage>
        <taxon>unclassified sequences</taxon>
        <taxon>metagenomes</taxon>
        <taxon>ecological metagenomes</taxon>
    </lineage>
</organism>
<dbReference type="InterPro" id="IPR007138">
    <property type="entry name" value="ABM_dom"/>
</dbReference>